<organism evidence="2 3">
    <name type="scientific">Alistipes dispar</name>
    <dbReference type="NCBI Taxonomy" id="2585119"/>
    <lineage>
        <taxon>Bacteria</taxon>
        <taxon>Pseudomonadati</taxon>
        <taxon>Bacteroidota</taxon>
        <taxon>Bacteroidia</taxon>
        <taxon>Bacteroidales</taxon>
        <taxon>Rikenellaceae</taxon>
        <taxon>Alistipes</taxon>
    </lineage>
</organism>
<keyword evidence="1" id="KW-1133">Transmembrane helix</keyword>
<sequence>MNKKTFTLAVLFFCVTLVWFGVNVYWDCVRRVDVYNTLLSLLFVVFGAAMVWNEAKKKRRRHVAEADKYRIP</sequence>
<evidence type="ECO:0000256" key="1">
    <source>
        <dbReference type="SAM" id="Phobius"/>
    </source>
</evidence>
<dbReference type="AlphaFoldDB" id="A0A4Y1WY98"/>
<accession>A0A4Y1WY98</accession>
<dbReference type="Proteomes" id="UP000319374">
    <property type="component" value="Chromosome"/>
</dbReference>
<dbReference type="OrthoDB" id="1004125at2"/>
<dbReference type="KEGG" id="ada:A5CPEGH6_05680"/>
<keyword evidence="1" id="KW-0812">Transmembrane</keyword>
<evidence type="ECO:0000313" key="2">
    <source>
        <dbReference type="EMBL" id="BBL05930.1"/>
    </source>
</evidence>
<proteinExistence type="predicted"/>
<dbReference type="GeneID" id="98672540"/>
<reference evidence="3" key="1">
    <citation type="submission" date="2019-06" db="EMBL/GenBank/DDBJ databases">
        <title>Alistipes onderdonkii subsp. vulgaris subsp. nov., Alistipes dispar sp. nov. and Alistipes communis sp. nov., isolated from human faeces, and creation of Alistipes onderdonkii subsp. onderdonkii subsp. nov.</title>
        <authorList>
            <person name="Sakamoto M."/>
            <person name="Ikeyama N."/>
            <person name="Ogata Y."/>
            <person name="Suda W."/>
            <person name="Iino T."/>
            <person name="Hattori M."/>
            <person name="Ohkuma M."/>
        </authorList>
    </citation>
    <scope>NUCLEOTIDE SEQUENCE [LARGE SCALE GENOMIC DNA]</scope>
    <source>
        <strain evidence="3">5CPEGH6</strain>
    </source>
</reference>
<dbReference type="EMBL" id="AP019736">
    <property type="protein sequence ID" value="BBL05930.1"/>
    <property type="molecule type" value="Genomic_DNA"/>
</dbReference>
<feature type="transmembrane region" description="Helical" evidence="1">
    <location>
        <begin position="34"/>
        <end position="52"/>
    </location>
</feature>
<name>A0A4Y1WY98_9BACT</name>
<dbReference type="RefSeq" id="WP_141427794.1">
    <property type="nucleotide sequence ID" value="NZ_AP019736.1"/>
</dbReference>
<protein>
    <submittedName>
        <fullName evidence="2">Uncharacterized protein</fullName>
    </submittedName>
</protein>
<keyword evidence="1" id="KW-0472">Membrane</keyword>
<keyword evidence="3" id="KW-1185">Reference proteome</keyword>
<gene>
    <name evidence="2" type="ORF">A5CPEGH6_05680</name>
</gene>
<evidence type="ECO:0000313" key="3">
    <source>
        <dbReference type="Proteomes" id="UP000319374"/>
    </source>
</evidence>